<feature type="domain" description="Tyr recombinase" evidence="5">
    <location>
        <begin position="250"/>
        <end position="425"/>
    </location>
</feature>
<dbReference type="Proteomes" id="UP001229244">
    <property type="component" value="Unassembled WGS sequence"/>
</dbReference>
<dbReference type="Gene3D" id="1.10.443.10">
    <property type="entry name" value="Intergrase catalytic core"/>
    <property type="match status" value="1"/>
</dbReference>
<comment type="similarity">
    <text evidence="1">Belongs to the 'phage' integrase family.</text>
</comment>
<keyword evidence="2" id="KW-0229">DNA integration</keyword>
<keyword evidence="3" id="KW-0238">DNA-binding</keyword>
<dbReference type="GO" id="GO:0015074">
    <property type="term" value="P:DNA integration"/>
    <property type="evidence" value="ECO:0007669"/>
    <property type="project" value="UniProtKB-KW"/>
</dbReference>
<dbReference type="PANTHER" id="PTHR30349">
    <property type="entry name" value="PHAGE INTEGRASE-RELATED"/>
    <property type="match status" value="1"/>
</dbReference>
<evidence type="ECO:0000313" key="6">
    <source>
        <dbReference type="EMBL" id="MDQ0314879.1"/>
    </source>
</evidence>
<dbReference type="PANTHER" id="PTHR30349:SF41">
    <property type="entry name" value="INTEGRASE_RECOMBINASE PROTEIN MJ0367-RELATED"/>
    <property type="match status" value="1"/>
</dbReference>
<sequence length="434" mass="48658">MGAFLGRRDGYWCYVRRVPSEITELDGRGIIKLSTRIRIADDPRAIRARKVVARLNAETETYWRDLRSAETANVSERYRAACRRARALGFDYAPAAEVAERDLDEIASRLAAAVRAGQSDGVTRPAVLGAVPKPTFRVSTLLEAFEDVMRPSLASMSEDQRRKWRNPKRRAIANLLTVIGDKDLLEITRGDALDFRAWWADRVLVEEVQIATANKDIGHLNKMLRTLDQQHRLGLDPVFAQLRMEGEEARSRSAFEPDFVAARLLAPNALDGLNDEARAIIYLMAETGLRVSEATSLTSETIKLNHEVPHVQIRGIGRKLKTPQSERDIPLVGVALSAMQRHPSGFPRYLDNAASLSALVNKALETRDLRPTKNHTLYSLRHTFEDRLGAASIPEKIVAALMGHKYYRPKYGSGPSLTMKRDALEKIAFQVELV</sequence>
<evidence type="ECO:0000259" key="5">
    <source>
        <dbReference type="PROSITE" id="PS51898"/>
    </source>
</evidence>
<evidence type="ECO:0000256" key="2">
    <source>
        <dbReference type="ARBA" id="ARBA00022908"/>
    </source>
</evidence>
<dbReference type="GO" id="GO:0006310">
    <property type="term" value="P:DNA recombination"/>
    <property type="evidence" value="ECO:0007669"/>
    <property type="project" value="UniProtKB-KW"/>
</dbReference>
<evidence type="ECO:0000313" key="7">
    <source>
        <dbReference type="Proteomes" id="UP001229244"/>
    </source>
</evidence>
<reference evidence="6" key="1">
    <citation type="submission" date="2023-07" db="EMBL/GenBank/DDBJ databases">
        <title>Genomic Encyclopedia of Type Strains, Phase IV (KMG-IV): sequencing the most valuable type-strain genomes for metagenomic binning, comparative biology and taxonomic classification.</title>
        <authorList>
            <person name="Goeker M."/>
        </authorList>
    </citation>
    <scope>NUCLEOTIDE SEQUENCE</scope>
    <source>
        <strain evidence="6">DSM 21202</strain>
    </source>
</reference>
<gene>
    <name evidence="6" type="ORF">J2S73_001316</name>
</gene>
<dbReference type="Pfam" id="PF00589">
    <property type="entry name" value="Phage_integrase"/>
    <property type="match status" value="1"/>
</dbReference>
<dbReference type="PROSITE" id="PS51898">
    <property type="entry name" value="TYR_RECOMBINASE"/>
    <property type="match status" value="1"/>
</dbReference>
<dbReference type="RefSeq" id="WP_306884665.1">
    <property type="nucleotide sequence ID" value="NZ_JAUSUL010000001.1"/>
</dbReference>
<comment type="caution">
    <text evidence="6">The sequence shown here is derived from an EMBL/GenBank/DDBJ whole genome shotgun (WGS) entry which is preliminary data.</text>
</comment>
<evidence type="ECO:0000256" key="1">
    <source>
        <dbReference type="ARBA" id="ARBA00008857"/>
    </source>
</evidence>
<dbReference type="InterPro" id="IPR013762">
    <property type="entry name" value="Integrase-like_cat_sf"/>
</dbReference>
<proteinExistence type="inferred from homology"/>
<dbReference type="AlphaFoldDB" id="A0AAE4ATD0"/>
<dbReference type="GO" id="GO:0003677">
    <property type="term" value="F:DNA binding"/>
    <property type="evidence" value="ECO:0007669"/>
    <property type="project" value="UniProtKB-KW"/>
</dbReference>
<keyword evidence="4" id="KW-0233">DNA recombination</keyword>
<name>A0AAE4ATD0_9HYPH</name>
<dbReference type="EMBL" id="JAUSUL010000001">
    <property type="protein sequence ID" value="MDQ0314879.1"/>
    <property type="molecule type" value="Genomic_DNA"/>
</dbReference>
<dbReference type="InterPro" id="IPR050090">
    <property type="entry name" value="Tyrosine_recombinase_XerCD"/>
</dbReference>
<protein>
    <submittedName>
        <fullName evidence="6">Integrase</fullName>
    </submittedName>
</protein>
<keyword evidence="7" id="KW-1185">Reference proteome</keyword>
<dbReference type="InterPro" id="IPR011010">
    <property type="entry name" value="DNA_brk_join_enz"/>
</dbReference>
<dbReference type="InterPro" id="IPR002104">
    <property type="entry name" value="Integrase_catalytic"/>
</dbReference>
<evidence type="ECO:0000256" key="3">
    <source>
        <dbReference type="ARBA" id="ARBA00023125"/>
    </source>
</evidence>
<evidence type="ECO:0000256" key="4">
    <source>
        <dbReference type="ARBA" id="ARBA00023172"/>
    </source>
</evidence>
<organism evidence="6 7">
    <name type="scientific">Amorphus orientalis</name>
    <dbReference type="NCBI Taxonomy" id="649198"/>
    <lineage>
        <taxon>Bacteria</taxon>
        <taxon>Pseudomonadati</taxon>
        <taxon>Pseudomonadota</taxon>
        <taxon>Alphaproteobacteria</taxon>
        <taxon>Hyphomicrobiales</taxon>
        <taxon>Amorphaceae</taxon>
        <taxon>Amorphus</taxon>
    </lineage>
</organism>
<accession>A0AAE4ATD0</accession>
<dbReference type="SUPFAM" id="SSF56349">
    <property type="entry name" value="DNA breaking-rejoining enzymes"/>
    <property type="match status" value="1"/>
</dbReference>